<dbReference type="CDD" id="cd01129">
    <property type="entry name" value="PulE-GspE-like"/>
    <property type="match status" value="1"/>
</dbReference>
<proteinExistence type="inferred from homology"/>
<evidence type="ECO:0000259" key="4">
    <source>
        <dbReference type="Pfam" id="PF00437"/>
    </source>
</evidence>
<comment type="caution">
    <text evidence="5">The sequence shown here is derived from an EMBL/GenBank/DDBJ whole genome shotgun (WGS) entry which is preliminary data.</text>
</comment>
<dbReference type="EMBL" id="MFKK01000030">
    <property type="protein sequence ID" value="OGG40232.1"/>
    <property type="molecule type" value="Genomic_DNA"/>
</dbReference>
<dbReference type="GO" id="GO:0016887">
    <property type="term" value="F:ATP hydrolysis activity"/>
    <property type="evidence" value="ECO:0007669"/>
    <property type="project" value="TreeGrafter"/>
</dbReference>
<dbReference type="AlphaFoldDB" id="A0A1F6BTX5"/>
<name>A0A1F6BTX5_9BACT</name>
<evidence type="ECO:0000256" key="2">
    <source>
        <dbReference type="ARBA" id="ARBA00022741"/>
    </source>
</evidence>
<protein>
    <recommendedName>
        <fullName evidence="4">Bacterial type II secretion system protein E domain-containing protein</fullName>
    </recommendedName>
</protein>
<evidence type="ECO:0000256" key="1">
    <source>
        <dbReference type="ARBA" id="ARBA00006611"/>
    </source>
</evidence>
<dbReference type="Gene3D" id="3.30.450.90">
    <property type="match status" value="1"/>
</dbReference>
<sequence>MSLSSLENAWGYYKYTTDETKEISGRVEINEERLLSIRNEIKAMPEAKNAVERAEAGHTSQLLEVVLGGALALSASDIHLEAMASSGILRFRIDGLLHTVYDVLPLQIYRSLLTRIKLLSSLKLNITSEAQDGRFTIDLKEQDIEIRTSVIPSEYGETIVMRVLDPSSLKIDLEELGWREDDLKILNEEIVKPNGLILNTGPTGSGKTTTLYAILRRVFRPEIKIITIEDPIEYHLSGISQTQVDTEAKYTFASGLRSILRQDPNIVLVGEIRDKETAGIAINASLTGHLVFSTLHTNDAVGAIPRLFDLDVKPQVMGPALTLVVAQRLVRTLCKACKKPLPTDSETQKKLSSFLQSLPARVSRDPYSNPNLFESVGCSACNNFGYKGRISIFELFRVDETIENLIYQNPTETQLRLAAKEKGFVTMQEDGILKVLSGITTFSEVERLTGSISFLQKTS</sequence>
<accession>A0A1F6BTX5</accession>
<keyword evidence="3" id="KW-0067">ATP-binding</keyword>
<evidence type="ECO:0000256" key="3">
    <source>
        <dbReference type="ARBA" id="ARBA00022840"/>
    </source>
</evidence>
<evidence type="ECO:0000313" key="5">
    <source>
        <dbReference type="EMBL" id="OGG40232.1"/>
    </source>
</evidence>
<dbReference type="InterPro" id="IPR027417">
    <property type="entry name" value="P-loop_NTPase"/>
</dbReference>
<keyword evidence="2" id="KW-0547">Nucleotide-binding</keyword>
<dbReference type="Proteomes" id="UP000176996">
    <property type="component" value="Unassembled WGS sequence"/>
</dbReference>
<evidence type="ECO:0000313" key="6">
    <source>
        <dbReference type="Proteomes" id="UP000176996"/>
    </source>
</evidence>
<dbReference type="Pfam" id="PF00437">
    <property type="entry name" value="T2SSE"/>
    <property type="match status" value="1"/>
</dbReference>
<dbReference type="GO" id="GO:0005524">
    <property type="term" value="F:ATP binding"/>
    <property type="evidence" value="ECO:0007669"/>
    <property type="project" value="UniProtKB-KW"/>
</dbReference>
<dbReference type="InterPro" id="IPR001482">
    <property type="entry name" value="T2SS/T4SS_dom"/>
</dbReference>
<dbReference type="PANTHER" id="PTHR30258:SF3">
    <property type="entry name" value="SLL1921 PROTEIN"/>
    <property type="match status" value="1"/>
</dbReference>
<gene>
    <name evidence="5" type="ORF">A3A21_02460</name>
</gene>
<dbReference type="SUPFAM" id="SSF52540">
    <property type="entry name" value="P-loop containing nucleoside triphosphate hydrolases"/>
    <property type="match status" value="1"/>
</dbReference>
<dbReference type="PANTHER" id="PTHR30258">
    <property type="entry name" value="TYPE II SECRETION SYSTEM PROTEIN GSPE-RELATED"/>
    <property type="match status" value="1"/>
</dbReference>
<dbReference type="STRING" id="1798471.A3A21_02460"/>
<reference evidence="5 6" key="1">
    <citation type="journal article" date="2016" name="Nat. Commun.">
        <title>Thousands of microbial genomes shed light on interconnected biogeochemical processes in an aquifer system.</title>
        <authorList>
            <person name="Anantharaman K."/>
            <person name="Brown C.T."/>
            <person name="Hug L.A."/>
            <person name="Sharon I."/>
            <person name="Castelle C.J."/>
            <person name="Probst A.J."/>
            <person name="Thomas B.C."/>
            <person name="Singh A."/>
            <person name="Wilkins M.J."/>
            <person name="Karaoz U."/>
            <person name="Brodie E.L."/>
            <person name="Williams K.H."/>
            <person name="Hubbard S.S."/>
            <person name="Banfield J.F."/>
        </authorList>
    </citation>
    <scope>NUCLEOTIDE SEQUENCE [LARGE SCALE GENOMIC DNA]</scope>
</reference>
<organism evidence="5 6">
    <name type="scientific">Candidatus Jorgensenbacteria bacterium RIFCSPLOWO2_01_FULL_45_25b</name>
    <dbReference type="NCBI Taxonomy" id="1798471"/>
    <lineage>
        <taxon>Bacteria</taxon>
        <taxon>Candidatus Joergenseniibacteriota</taxon>
    </lineage>
</organism>
<comment type="similarity">
    <text evidence="1">Belongs to the GSP E family.</text>
</comment>
<feature type="domain" description="Bacterial type II secretion system protein E" evidence="4">
    <location>
        <begin position="55"/>
        <end position="447"/>
    </location>
</feature>
<dbReference type="GO" id="GO:0005886">
    <property type="term" value="C:plasma membrane"/>
    <property type="evidence" value="ECO:0007669"/>
    <property type="project" value="TreeGrafter"/>
</dbReference>
<dbReference type="Gene3D" id="3.40.50.300">
    <property type="entry name" value="P-loop containing nucleotide triphosphate hydrolases"/>
    <property type="match status" value="1"/>
</dbReference>